<accession>F2UL61</accession>
<dbReference type="RefSeq" id="XP_004989924.1">
    <property type="nucleotide sequence ID" value="XM_004989867.1"/>
</dbReference>
<dbReference type="Pfam" id="PF05192">
    <property type="entry name" value="MutS_III"/>
    <property type="match status" value="1"/>
</dbReference>
<dbReference type="InterPro" id="IPR036678">
    <property type="entry name" value="MutS_con_dom_sf"/>
</dbReference>
<sequence length="1199" mass="129614">MGGNKQKQSSISRFFARKKAVAAKAKKASSTSANSSSGSSTGASKFFGGASSNGDGTNGTTSQATKPAAPLSPKITKAVDALSDFLPSTKRAKTDRASTPSKPAVAGAKPDIATSSAKRKVELSPVPEKSAKLDVHSFLRADTHKQRKSATGLPGFEVPKGAKLTPLEQQFLDVKRKHPNSVLLVEVGYKYQFFGRDAEIAADVLNIFCASGHNNFKIASIPVHRLFVHVRRLVDAGYKVGVVKQTETAALKKASANKSKPFTRKLAAMYTKGTLIGEDVDVGDDAADVNETGYLCCLCEDIKDEAGENTTVGLVAVNCTTGDLIYDEFSDDVSRAALDTRLAHISPVEVLLPKNLHSRTARLIHAFHSDGVREERLSDDHFDVTRAASVITDFFSDSPHTASPTAATPPSPSSKSTATTTSAAAKNATIVSTMLSLPPRVLACMAALLHHLKAFNLERVLALTSSLRRFTTTGREMILNACTLKNLDVLREQSTGSHQGSLLWLLDHTCTSFGRRLLRHWVARPLVSFTDIEERQRTVELFSSAFQTGADDLRSLLSGIPDIERGLLTVYSQRSSPREFHALVTAMSRVREHFVMLQAHSVLKRSSLLSKLVETVCDALETATNYVGMMKKEAAEKNDKIDLLVDCHHIFPTKRPLEEQLTTVKHELATHKRTICRTLGLNAFEYTCVSGEDYLIEVPRSRSSIVPKDWRTISATKQKVRYRSQFIHERLEVMAQCNEQLQIDAAEAWRKFMESFSASYDELRRGIKALATLDCLLSLAHTAKLPGYVKPTLLSHAPSGVGGNHAGEGCNHTSTPPDATTTTSSSSVHGGSGGGGGGGGGVQSVRGRAARKSSAPHLHIVNGRHPMVAAVLDDQFVPNSTHMDGDGVRCMVITGPNMGGKSSYIKQVALIVMMAQLGCFVPADSAELTLVTNIYTRMGASDDIERGQSTFMTELREASEALCNADTHSLVIMDELGRGTSTHDGVAIAHATLKYLIDKLRCLSLFVTHYPSLAEVTALYPQHVLCSHMSFVEQQDDDKQAMAANSALNKGAGVHDNGDNDDDDDDDDDGDDDDVAALEIITAGDTNDTTVREGATTPPPPSTSVPPSAQPPQRVLFLHQLVKGLAKKSYGLNVARLACLPESVLARATEKSHELECVVQARRRSEQQSNMELFAQALLQTEDAQSAVNLLSAIQHYKA</sequence>
<dbReference type="SMART" id="SM00534">
    <property type="entry name" value="MUTSac"/>
    <property type="match status" value="1"/>
</dbReference>
<dbReference type="eggNOG" id="KOG0218">
    <property type="taxonomic scope" value="Eukaryota"/>
</dbReference>
<dbReference type="GO" id="GO:0140664">
    <property type="term" value="F:ATP-dependent DNA damage sensor activity"/>
    <property type="evidence" value="ECO:0007669"/>
    <property type="project" value="InterPro"/>
</dbReference>
<keyword evidence="4 9" id="KW-0227">DNA damage</keyword>
<dbReference type="Proteomes" id="UP000007799">
    <property type="component" value="Unassembled WGS sequence"/>
</dbReference>
<evidence type="ECO:0000256" key="8">
    <source>
        <dbReference type="ARBA" id="ARBA00023242"/>
    </source>
</evidence>
<dbReference type="PIRSF" id="PIRSF037677">
    <property type="entry name" value="DNA_mis_repair_Msh6"/>
    <property type="match status" value="1"/>
</dbReference>
<keyword evidence="6 9" id="KW-0238">DNA-binding</keyword>
<evidence type="ECO:0000313" key="13">
    <source>
        <dbReference type="EMBL" id="EGD77860.1"/>
    </source>
</evidence>
<name>F2UL61_SALR5</name>
<dbReference type="InterPro" id="IPR000432">
    <property type="entry name" value="DNA_mismatch_repair_MutS_C"/>
</dbReference>
<dbReference type="InterPro" id="IPR007861">
    <property type="entry name" value="DNA_mismatch_repair_MutS_clamp"/>
</dbReference>
<dbReference type="GO" id="GO:0006312">
    <property type="term" value="P:mitotic recombination"/>
    <property type="evidence" value="ECO:0007669"/>
    <property type="project" value="TreeGrafter"/>
</dbReference>
<feature type="region of interest" description="Disordered" evidence="11">
    <location>
        <begin position="399"/>
        <end position="422"/>
    </location>
</feature>
<dbReference type="InParanoid" id="F2UL61"/>
<evidence type="ECO:0000256" key="10">
    <source>
        <dbReference type="RuleBase" id="RU003756"/>
    </source>
</evidence>
<dbReference type="InterPro" id="IPR027417">
    <property type="entry name" value="P-loop_NTPase"/>
</dbReference>
<dbReference type="SUPFAM" id="SSF53150">
    <property type="entry name" value="DNA repair protein MutS, domain II"/>
    <property type="match status" value="1"/>
</dbReference>
<evidence type="ECO:0000256" key="2">
    <source>
        <dbReference type="ARBA" id="ARBA00007094"/>
    </source>
</evidence>
<dbReference type="SUPFAM" id="SSF48334">
    <property type="entry name" value="DNA repair protein MutS, domain III"/>
    <property type="match status" value="1"/>
</dbReference>
<dbReference type="InterPro" id="IPR007695">
    <property type="entry name" value="DNA_mismatch_repair_MutS-lik_N"/>
</dbReference>
<keyword evidence="14" id="KW-1185">Reference proteome</keyword>
<keyword evidence="8" id="KW-0539">Nucleus</keyword>
<dbReference type="Gene3D" id="3.40.50.300">
    <property type="entry name" value="P-loop containing nucleotide triphosphate hydrolases"/>
    <property type="match status" value="1"/>
</dbReference>
<dbReference type="GeneID" id="16070477"/>
<reference evidence="13" key="1">
    <citation type="submission" date="2009-08" db="EMBL/GenBank/DDBJ databases">
        <title>Annotation of Salpingoeca rosetta.</title>
        <authorList>
            <consortium name="The Broad Institute Genome Sequencing Platform"/>
            <person name="Russ C."/>
            <person name="Cuomo C."/>
            <person name="Burger G."/>
            <person name="Gray M.W."/>
            <person name="Holland P.W.H."/>
            <person name="King N."/>
            <person name="Lang F.B.F."/>
            <person name="Roger A.J."/>
            <person name="Ruiz-Trillo I."/>
            <person name="Young S.K."/>
            <person name="Zeng Q."/>
            <person name="Gargeya S."/>
            <person name="Alvarado L."/>
            <person name="Berlin A."/>
            <person name="Chapman S.B."/>
            <person name="Chen Z."/>
            <person name="Freedman E."/>
            <person name="Gellesch M."/>
            <person name="Goldberg J."/>
            <person name="Griggs A."/>
            <person name="Gujja S."/>
            <person name="Heilman E."/>
            <person name="Heiman D."/>
            <person name="Howarth C."/>
            <person name="Mehta T."/>
            <person name="Neiman D."/>
            <person name="Pearson M."/>
            <person name="Roberts A."/>
            <person name="Saif S."/>
            <person name="Shea T."/>
            <person name="Shenoy N."/>
            <person name="Sisk P."/>
            <person name="Stolte C."/>
            <person name="Sykes S."/>
            <person name="White J."/>
            <person name="Yandava C."/>
            <person name="Haas B."/>
            <person name="Nusbaum C."/>
            <person name="Birren B."/>
        </authorList>
    </citation>
    <scope>NUCLEOTIDE SEQUENCE [LARGE SCALE GENOMIC DNA]</scope>
    <source>
        <strain evidence="13">ATCC 50818</strain>
    </source>
</reference>
<dbReference type="Gene3D" id="1.10.1420.10">
    <property type="match status" value="2"/>
</dbReference>
<dbReference type="FunFam" id="3.40.1170.10:FF:000004">
    <property type="entry name" value="DNA mismatch repair protein"/>
    <property type="match status" value="1"/>
</dbReference>
<dbReference type="FunCoup" id="F2UL61">
    <property type="interactions" value="806"/>
</dbReference>
<dbReference type="InterPro" id="IPR016151">
    <property type="entry name" value="DNA_mismatch_repair_MutS_N"/>
</dbReference>
<keyword evidence="7 9" id="KW-0234">DNA repair</keyword>
<dbReference type="SUPFAM" id="SSF52540">
    <property type="entry name" value="P-loop containing nucleoside triphosphate hydrolases"/>
    <property type="match status" value="1"/>
</dbReference>
<feature type="compositionally biased region" description="Low complexity" evidence="11">
    <location>
        <begin position="28"/>
        <end position="54"/>
    </location>
</feature>
<feature type="region of interest" description="Disordered" evidence="11">
    <location>
        <begin position="1049"/>
        <end position="1111"/>
    </location>
</feature>
<evidence type="ECO:0000256" key="1">
    <source>
        <dbReference type="ARBA" id="ARBA00004123"/>
    </source>
</evidence>
<protein>
    <recommendedName>
        <fullName evidence="9">DNA mismatch repair protein</fullName>
    </recommendedName>
</protein>
<evidence type="ECO:0000256" key="3">
    <source>
        <dbReference type="ARBA" id="ARBA00022741"/>
    </source>
</evidence>
<feature type="compositionally biased region" description="Low complexity" evidence="11">
    <location>
        <begin position="413"/>
        <end position="422"/>
    </location>
</feature>
<feature type="compositionally biased region" description="Low complexity" evidence="11">
    <location>
        <begin position="813"/>
        <end position="829"/>
    </location>
</feature>
<gene>
    <name evidence="13" type="ORF">PTSG_12896</name>
</gene>
<dbReference type="FunFam" id="3.30.420.110:FF:000010">
    <property type="entry name" value="DNA mismatch repair protein"/>
    <property type="match status" value="1"/>
</dbReference>
<dbReference type="GO" id="GO:0006298">
    <property type="term" value="P:mismatch repair"/>
    <property type="evidence" value="ECO:0007669"/>
    <property type="project" value="InterPro"/>
</dbReference>
<dbReference type="PROSITE" id="PS00486">
    <property type="entry name" value="DNA_MISMATCH_REPAIR_2"/>
    <property type="match status" value="1"/>
</dbReference>
<evidence type="ECO:0000256" key="9">
    <source>
        <dbReference type="PIRNR" id="PIRNR037677"/>
    </source>
</evidence>
<dbReference type="STRING" id="946362.F2UL61"/>
<dbReference type="Gene3D" id="3.30.420.110">
    <property type="entry name" value="MutS, connector domain"/>
    <property type="match status" value="1"/>
</dbReference>
<dbReference type="Gene3D" id="3.40.1170.10">
    <property type="entry name" value="DNA repair protein MutS, domain I"/>
    <property type="match status" value="1"/>
</dbReference>
<dbReference type="OMA" id="INMHAAR"/>
<evidence type="ECO:0000313" key="14">
    <source>
        <dbReference type="Proteomes" id="UP000007799"/>
    </source>
</evidence>
<dbReference type="SMART" id="SM00533">
    <property type="entry name" value="MUTSd"/>
    <property type="match status" value="1"/>
</dbReference>
<evidence type="ECO:0000256" key="11">
    <source>
        <dbReference type="SAM" id="MobiDB-lite"/>
    </source>
</evidence>
<organism evidence="14">
    <name type="scientific">Salpingoeca rosetta (strain ATCC 50818 / BSB-021)</name>
    <dbReference type="NCBI Taxonomy" id="946362"/>
    <lineage>
        <taxon>Eukaryota</taxon>
        <taxon>Choanoflagellata</taxon>
        <taxon>Craspedida</taxon>
        <taxon>Salpingoecidae</taxon>
        <taxon>Salpingoeca</taxon>
    </lineage>
</organism>
<comment type="function">
    <text evidence="9 10">Component of the post-replicative DNA mismatch repair system (MMR).</text>
</comment>
<dbReference type="InterPro" id="IPR007860">
    <property type="entry name" value="DNA_mmatch_repair_MutS_con_dom"/>
</dbReference>
<dbReference type="GO" id="GO:0030983">
    <property type="term" value="F:mismatched DNA binding"/>
    <property type="evidence" value="ECO:0007669"/>
    <property type="project" value="UniProtKB-UniRule"/>
</dbReference>
<dbReference type="Pfam" id="PF00488">
    <property type="entry name" value="MutS_V"/>
    <property type="match status" value="2"/>
</dbReference>
<dbReference type="InterPro" id="IPR045076">
    <property type="entry name" value="MutS"/>
</dbReference>
<keyword evidence="3 9" id="KW-0547">Nucleotide-binding</keyword>
<feature type="compositionally biased region" description="Acidic residues" evidence="11">
    <location>
        <begin position="1059"/>
        <end position="1076"/>
    </location>
</feature>
<evidence type="ECO:0000259" key="12">
    <source>
        <dbReference type="PROSITE" id="PS00486"/>
    </source>
</evidence>
<dbReference type="KEGG" id="sre:PTSG_12896"/>
<keyword evidence="5 9" id="KW-0067">ATP-binding</keyword>
<dbReference type="Pfam" id="PF05188">
    <property type="entry name" value="MutS_II"/>
    <property type="match status" value="1"/>
</dbReference>
<dbReference type="EMBL" id="GL832980">
    <property type="protein sequence ID" value="EGD77860.1"/>
    <property type="molecule type" value="Genomic_DNA"/>
</dbReference>
<feature type="region of interest" description="Disordered" evidence="11">
    <location>
        <begin position="22"/>
        <end position="73"/>
    </location>
</feature>
<dbReference type="GO" id="GO:0005524">
    <property type="term" value="F:ATP binding"/>
    <property type="evidence" value="ECO:0007669"/>
    <property type="project" value="UniProtKB-UniRule"/>
</dbReference>
<dbReference type="OrthoDB" id="121051at2759"/>
<dbReference type="InterPro" id="IPR036187">
    <property type="entry name" value="DNA_mismatch_repair_MutS_sf"/>
</dbReference>
<feature type="compositionally biased region" description="Pro residues" evidence="11">
    <location>
        <begin position="1097"/>
        <end position="1110"/>
    </location>
</feature>
<dbReference type="GO" id="GO:0005634">
    <property type="term" value="C:nucleus"/>
    <property type="evidence" value="ECO:0007669"/>
    <property type="project" value="UniProtKB-SubCell"/>
</dbReference>
<dbReference type="Pfam" id="PF05190">
    <property type="entry name" value="MutS_IV"/>
    <property type="match status" value="1"/>
</dbReference>
<dbReference type="InterPro" id="IPR007696">
    <property type="entry name" value="DNA_mismatch_repair_MutS_core"/>
</dbReference>
<feature type="region of interest" description="Disordered" evidence="11">
    <location>
        <begin position="804"/>
        <end position="859"/>
    </location>
</feature>
<feature type="compositionally biased region" description="Gly residues" evidence="11">
    <location>
        <begin position="830"/>
        <end position="842"/>
    </location>
</feature>
<evidence type="ECO:0000256" key="6">
    <source>
        <dbReference type="ARBA" id="ARBA00023125"/>
    </source>
</evidence>
<feature type="domain" description="DNA mismatch repair proteins mutS family" evidence="12">
    <location>
        <begin position="969"/>
        <end position="985"/>
    </location>
</feature>
<evidence type="ECO:0000256" key="4">
    <source>
        <dbReference type="ARBA" id="ARBA00022763"/>
    </source>
</evidence>
<evidence type="ECO:0000256" key="7">
    <source>
        <dbReference type="ARBA" id="ARBA00023204"/>
    </source>
</evidence>
<evidence type="ECO:0000256" key="5">
    <source>
        <dbReference type="ARBA" id="ARBA00022840"/>
    </source>
</evidence>
<proteinExistence type="inferred from homology"/>
<feature type="region of interest" description="Disordered" evidence="11">
    <location>
        <begin position="86"/>
        <end position="108"/>
    </location>
</feature>
<dbReference type="Pfam" id="PF01624">
    <property type="entry name" value="MutS_I"/>
    <property type="match status" value="1"/>
</dbReference>
<comment type="subcellular location">
    <subcellularLocation>
        <location evidence="1">Nucleus</location>
    </subcellularLocation>
</comment>
<dbReference type="InterPro" id="IPR017261">
    <property type="entry name" value="DNA_mismatch_repair_MutS/MSH"/>
</dbReference>
<dbReference type="PANTHER" id="PTHR11361">
    <property type="entry name" value="DNA MISMATCH REPAIR PROTEIN MUTS FAMILY MEMBER"/>
    <property type="match status" value="1"/>
</dbReference>
<comment type="similarity">
    <text evidence="2">Belongs to the DNA mismatch repair MutS family. MSH3 subfamily.</text>
</comment>
<dbReference type="SUPFAM" id="SSF55271">
    <property type="entry name" value="DNA repair protein MutS, domain I"/>
    <property type="match status" value="1"/>
</dbReference>
<dbReference type="AlphaFoldDB" id="F2UL61"/>
<dbReference type="PANTHER" id="PTHR11361:SF122">
    <property type="entry name" value="DNA MISMATCH REPAIR PROTEIN MSH3"/>
    <property type="match status" value="1"/>
</dbReference>